<keyword evidence="9" id="KW-0496">Mitochondrion</keyword>
<sequence length="975" mass="107267">MEPLDRPTIGLLPPEAWSIDGPSTDPSDLTASFKFSTTLEAHESDVKAVAAPRDDLLLTASRDEAVCFWGKSSATDREYKLSGVGLGHGSYVNSVAYIHPTSNHPNGLVASGSLSSLILIHEAPTKGSWASSVDGEEGFTPGRDAIRPSEQPLHTLVGHSHNVCSLSISAPSWAKTAVSVACDPIERSKAPNSTTATTSSPNRSRPTSKELISEKSSSKSTLSGFPLWNYRPGQDDKTRGPGDLTKPSPSSYEEQTDQERGLNCTTGQVPEEDQLLISTSWDCTARVWSTSTWKEILCLEGHKEAVWAGLVVEGKHCGRKENERSFLTAGADKLIIHWDSSGRPIRTFKGSTDCVRGLTILPDNEFASCSNDGNIHIWAFSGELVAILTGHISFVYSVCLLPNGDLASSGEDHCVRIWREGKPIQTILHPAISVWSVASLPNGDILTGASDYAARIFSRDPARQADPELLAAYEEAVIDAVKSPMRETSSKLNPTKFSLKVDVADDQPNLELEFTPSEPARMAASRFVKQHELPATYVDRIESFLNQQLGAFISPAPSPSLNKDEPTGFFDSTSPSVPDTYHTTAADQIATIKEERIKEKDKASESCEEVGKDRSDEEDDDDDDDEEDDNGDREINETNGCLSELEERSPVVFLSDDQRSLKGFARLIAKAKNVVVMTGAGCSTNAGIPDFRSPDTGLFHNLEKYKLPEPESIFELNFFRSNPAPFYELAKELYPGKFLPTLTHFFIRLLQKHGHLRRVFTQNIDTLERISGIDSSFIVEAHGSFATSSCIDCHKPVDSMTIEQHVRSSRIPYCKSCGGLIKPDITFYGESLPDRFFDCIRDMSECDLLIVMGTSLKVHPFASLVDRVHPTTPRMLINNEIVCQARFPGDEGFGFKRPVEKGGRDVLVKGDCDSGCRSLAKELGWETELDELLNLRNSQLRKEWNLDSTKPNISAVEEVDQLSRKMGAQTLQTRD</sequence>
<feature type="repeat" description="WD" evidence="10">
    <location>
        <begin position="388"/>
        <end position="418"/>
    </location>
</feature>
<evidence type="ECO:0000256" key="1">
    <source>
        <dbReference type="ARBA" id="ARBA00001947"/>
    </source>
</evidence>
<feature type="region of interest" description="Disordered" evidence="12">
    <location>
        <begin position="556"/>
        <end position="581"/>
    </location>
</feature>
<feature type="compositionally biased region" description="Acidic residues" evidence="12">
    <location>
        <begin position="616"/>
        <end position="631"/>
    </location>
</feature>
<feature type="compositionally biased region" description="Low complexity" evidence="12">
    <location>
        <begin position="190"/>
        <end position="205"/>
    </location>
</feature>
<feature type="binding site" evidence="11">
    <location>
        <position position="790"/>
    </location>
    <ligand>
        <name>Zn(2+)</name>
        <dbReference type="ChEBI" id="CHEBI:29105"/>
    </ligand>
</feature>
<keyword evidence="4" id="KW-0808">Transferase</keyword>
<evidence type="ECO:0000256" key="5">
    <source>
        <dbReference type="ARBA" id="ARBA00022723"/>
    </source>
</evidence>
<feature type="repeat" description="WD" evidence="10">
    <location>
        <begin position="39"/>
        <end position="69"/>
    </location>
</feature>
<comment type="subcellular location">
    <subcellularLocation>
        <location evidence="2">Mitochondrion</location>
    </subcellularLocation>
</comment>
<dbReference type="GO" id="GO:0046872">
    <property type="term" value="F:metal ion binding"/>
    <property type="evidence" value="ECO:0007669"/>
    <property type="project" value="UniProtKB-KW"/>
</dbReference>
<evidence type="ECO:0000256" key="6">
    <source>
        <dbReference type="ARBA" id="ARBA00022833"/>
    </source>
</evidence>
<dbReference type="PANTHER" id="PTHR11085">
    <property type="entry name" value="NAD-DEPENDENT PROTEIN DEACYLASE SIRTUIN-5, MITOCHONDRIAL-RELATED"/>
    <property type="match status" value="1"/>
</dbReference>
<evidence type="ECO:0000313" key="15">
    <source>
        <dbReference type="EMBL" id="CDZ96224.1"/>
    </source>
</evidence>
<feature type="binding site" evidence="11">
    <location>
        <position position="817"/>
    </location>
    <ligand>
        <name>Zn(2+)</name>
        <dbReference type="ChEBI" id="CHEBI:29105"/>
    </ligand>
</feature>
<dbReference type="InterPro" id="IPR050134">
    <property type="entry name" value="NAD-dep_sirtuin_deacylases"/>
</dbReference>
<feature type="compositionally biased region" description="Basic and acidic residues" evidence="12">
    <location>
        <begin position="207"/>
        <end position="217"/>
    </location>
</feature>
<evidence type="ECO:0000256" key="4">
    <source>
        <dbReference type="ARBA" id="ARBA00022679"/>
    </source>
</evidence>
<dbReference type="InterPro" id="IPR015155">
    <property type="entry name" value="PFU"/>
</dbReference>
<evidence type="ECO:0000256" key="2">
    <source>
        <dbReference type="ARBA" id="ARBA00004173"/>
    </source>
</evidence>
<dbReference type="Gene3D" id="2.130.10.10">
    <property type="entry name" value="YVTN repeat-like/Quinoprotein amine dehydrogenase"/>
    <property type="match status" value="2"/>
</dbReference>
<feature type="compositionally biased region" description="Basic and acidic residues" evidence="12">
    <location>
        <begin position="593"/>
        <end position="615"/>
    </location>
</feature>
<evidence type="ECO:0000259" key="13">
    <source>
        <dbReference type="PROSITE" id="PS50305"/>
    </source>
</evidence>
<feature type="domain" description="PFU" evidence="14">
    <location>
        <begin position="459"/>
        <end position="559"/>
    </location>
</feature>
<feature type="active site" description="Proton acceptor" evidence="11">
    <location>
        <position position="782"/>
    </location>
</feature>
<keyword evidence="6 11" id="KW-0862">Zinc</keyword>
<evidence type="ECO:0000259" key="14">
    <source>
        <dbReference type="PROSITE" id="PS51394"/>
    </source>
</evidence>
<dbReference type="SUPFAM" id="SSF50978">
    <property type="entry name" value="WD40 repeat-like"/>
    <property type="match status" value="1"/>
</dbReference>
<evidence type="ECO:0000256" key="7">
    <source>
        <dbReference type="ARBA" id="ARBA00022946"/>
    </source>
</evidence>
<dbReference type="InterPro" id="IPR029035">
    <property type="entry name" value="DHS-like_NAD/FAD-binding_dom"/>
</dbReference>
<dbReference type="PANTHER" id="PTHR11085:SF6">
    <property type="entry name" value="NAD-DEPENDENT PROTEIN DEACETYLASE SIRTUIN-2"/>
    <property type="match status" value="1"/>
</dbReference>
<feature type="region of interest" description="Disordered" evidence="12">
    <location>
        <begin position="1"/>
        <end position="24"/>
    </location>
</feature>
<dbReference type="PROSITE" id="PS51394">
    <property type="entry name" value="PFU"/>
    <property type="match status" value="1"/>
</dbReference>
<keyword evidence="7" id="KW-0809">Transit peptide</keyword>
<feature type="binding site" evidence="11">
    <location>
        <position position="793"/>
    </location>
    <ligand>
        <name>Zn(2+)</name>
        <dbReference type="ChEBI" id="CHEBI:29105"/>
    </ligand>
</feature>
<comment type="cofactor">
    <cofactor evidence="1">
        <name>Zn(2+)</name>
        <dbReference type="ChEBI" id="CHEBI:29105"/>
    </cofactor>
</comment>
<dbReference type="SMART" id="SM00320">
    <property type="entry name" value="WD40"/>
    <property type="match status" value="7"/>
</dbReference>
<dbReference type="InterPro" id="IPR015943">
    <property type="entry name" value="WD40/YVTN_repeat-like_dom_sf"/>
</dbReference>
<name>A0A0F7SG63_PHARH</name>
<keyword evidence="5 11" id="KW-0479">Metal-binding</keyword>
<feature type="compositionally biased region" description="Polar residues" evidence="12">
    <location>
        <begin position="570"/>
        <end position="581"/>
    </location>
</feature>
<dbReference type="GO" id="GO:0005634">
    <property type="term" value="C:nucleus"/>
    <property type="evidence" value="ECO:0007669"/>
    <property type="project" value="TreeGrafter"/>
</dbReference>
<feature type="region of interest" description="Disordered" evidence="12">
    <location>
        <begin position="187"/>
        <end position="265"/>
    </location>
</feature>
<evidence type="ECO:0000256" key="3">
    <source>
        <dbReference type="ARBA" id="ARBA00006924"/>
    </source>
</evidence>
<dbReference type="InterPro" id="IPR026591">
    <property type="entry name" value="Sirtuin_cat_small_dom_sf"/>
</dbReference>
<evidence type="ECO:0000256" key="11">
    <source>
        <dbReference type="PROSITE-ProRule" id="PRU00236"/>
    </source>
</evidence>
<dbReference type="CDD" id="cd01408">
    <property type="entry name" value="SIRT1"/>
    <property type="match status" value="1"/>
</dbReference>
<dbReference type="GO" id="GO:0017136">
    <property type="term" value="F:histone deacetylase activity, NAD-dependent"/>
    <property type="evidence" value="ECO:0007669"/>
    <property type="project" value="TreeGrafter"/>
</dbReference>
<protein>
    <submittedName>
        <fullName evidence="15">Sirtuin 2 (Silent mating type information regulation homolog) 2 ( cerevisiae)</fullName>
    </submittedName>
</protein>
<dbReference type="Pfam" id="PF00400">
    <property type="entry name" value="WD40"/>
    <property type="match status" value="4"/>
</dbReference>
<keyword evidence="10" id="KW-0853">WD repeat</keyword>
<dbReference type="PROSITE" id="PS50305">
    <property type="entry name" value="SIRTUIN"/>
    <property type="match status" value="1"/>
</dbReference>
<dbReference type="Gene3D" id="3.10.20.870">
    <property type="entry name" value="PFU (PLAA family ubiquitin binding), C-terminal domain"/>
    <property type="match status" value="1"/>
</dbReference>
<dbReference type="InterPro" id="IPR038122">
    <property type="entry name" value="PFU_sf"/>
</dbReference>
<reference evidence="15" key="1">
    <citation type="submission" date="2014-08" db="EMBL/GenBank/DDBJ databases">
        <authorList>
            <person name="Sharma Rahul"/>
            <person name="Thines Marco"/>
        </authorList>
    </citation>
    <scope>NUCLEOTIDE SEQUENCE</scope>
</reference>
<feature type="region of interest" description="Disordered" evidence="12">
    <location>
        <begin position="129"/>
        <end position="148"/>
    </location>
</feature>
<dbReference type="Gene3D" id="3.40.50.1220">
    <property type="entry name" value="TPP-binding domain"/>
    <property type="match status" value="1"/>
</dbReference>
<dbReference type="PROSITE" id="PS50082">
    <property type="entry name" value="WD_REPEATS_2"/>
    <property type="match status" value="2"/>
</dbReference>
<dbReference type="Pfam" id="PF02146">
    <property type="entry name" value="SIR2"/>
    <property type="match status" value="1"/>
</dbReference>
<dbReference type="InterPro" id="IPR003000">
    <property type="entry name" value="Sirtuin"/>
</dbReference>
<feature type="region of interest" description="Disordered" evidence="12">
    <location>
        <begin position="593"/>
        <end position="641"/>
    </location>
</feature>
<dbReference type="AlphaFoldDB" id="A0A0F7SG63"/>
<comment type="similarity">
    <text evidence="3">Belongs to the sirtuin family. Class I subfamily.</text>
</comment>
<evidence type="ECO:0000256" key="8">
    <source>
        <dbReference type="ARBA" id="ARBA00023027"/>
    </source>
</evidence>
<proteinExistence type="inferred from homology"/>
<dbReference type="EMBL" id="LN483116">
    <property type="protein sequence ID" value="CDZ96224.1"/>
    <property type="molecule type" value="Genomic_DNA"/>
</dbReference>
<dbReference type="SUPFAM" id="SSF52467">
    <property type="entry name" value="DHS-like NAD/FAD-binding domain"/>
    <property type="match status" value="1"/>
</dbReference>
<dbReference type="GO" id="GO:0005739">
    <property type="term" value="C:mitochondrion"/>
    <property type="evidence" value="ECO:0007669"/>
    <property type="project" value="UniProtKB-SubCell"/>
</dbReference>
<feature type="domain" description="Deacetylase sirtuin-type" evidence="13">
    <location>
        <begin position="654"/>
        <end position="926"/>
    </location>
</feature>
<dbReference type="Gene3D" id="3.30.1600.10">
    <property type="entry name" value="SIR2/SIRT2 'Small Domain"/>
    <property type="match status" value="1"/>
</dbReference>
<feature type="binding site" evidence="11">
    <location>
        <position position="814"/>
    </location>
    <ligand>
        <name>Zn(2+)</name>
        <dbReference type="ChEBI" id="CHEBI:29105"/>
    </ligand>
</feature>
<evidence type="ECO:0000256" key="9">
    <source>
        <dbReference type="ARBA" id="ARBA00023128"/>
    </source>
</evidence>
<evidence type="ECO:0000256" key="12">
    <source>
        <dbReference type="SAM" id="MobiDB-lite"/>
    </source>
</evidence>
<dbReference type="GO" id="GO:0070403">
    <property type="term" value="F:NAD+ binding"/>
    <property type="evidence" value="ECO:0007669"/>
    <property type="project" value="InterPro"/>
</dbReference>
<dbReference type="InterPro" id="IPR001680">
    <property type="entry name" value="WD40_rpt"/>
</dbReference>
<keyword evidence="8" id="KW-0520">NAD</keyword>
<evidence type="ECO:0000256" key="10">
    <source>
        <dbReference type="PROSITE-ProRule" id="PRU00221"/>
    </source>
</evidence>
<dbReference type="InterPro" id="IPR036322">
    <property type="entry name" value="WD40_repeat_dom_sf"/>
</dbReference>
<organism evidence="15">
    <name type="scientific">Phaffia rhodozyma</name>
    <name type="common">Yeast</name>
    <name type="synonym">Xanthophyllomyces dendrorhous</name>
    <dbReference type="NCBI Taxonomy" id="264483"/>
    <lineage>
        <taxon>Eukaryota</taxon>
        <taxon>Fungi</taxon>
        <taxon>Dikarya</taxon>
        <taxon>Basidiomycota</taxon>
        <taxon>Agaricomycotina</taxon>
        <taxon>Tremellomycetes</taxon>
        <taxon>Cystofilobasidiales</taxon>
        <taxon>Mrakiaceae</taxon>
        <taxon>Phaffia</taxon>
    </lineage>
</organism>
<dbReference type="InterPro" id="IPR026590">
    <property type="entry name" value="Ssirtuin_cat_dom"/>
</dbReference>
<accession>A0A0F7SG63</accession>
<dbReference type="Pfam" id="PF09070">
    <property type="entry name" value="PFU"/>
    <property type="match status" value="1"/>
</dbReference>